<comment type="caution">
    <text evidence="1">The sequence shown here is derived from an EMBL/GenBank/DDBJ whole genome shotgun (WGS) entry which is preliminary data.</text>
</comment>
<organism evidence="1 2">
    <name type="scientific">Citrus sinensis</name>
    <name type="common">Sweet orange</name>
    <name type="synonym">Citrus aurantium var. sinensis</name>
    <dbReference type="NCBI Taxonomy" id="2711"/>
    <lineage>
        <taxon>Eukaryota</taxon>
        <taxon>Viridiplantae</taxon>
        <taxon>Streptophyta</taxon>
        <taxon>Embryophyta</taxon>
        <taxon>Tracheophyta</taxon>
        <taxon>Spermatophyta</taxon>
        <taxon>Magnoliopsida</taxon>
        <taxon>eudicotyledons</taxon>
        <taxon>Gunneridae</taxon>
        <taxon>Pentapetalae</taxon>
        <taxon>rosids</taxon>
        <taxon>malvids</taxon>
        <taxon>Sapindales</taxon>
        <taxon>Rutaceae</taxon>
        <taxon>Aurantioideae</taxon>
        <taxon>Citrus</taxon>
    </lineage>
</organism>
<reference evidence="2" key="1">
    <citation type="journal article" date="2023" name="Hortic. Res.">
        <title>A chromosome-level phased genome enabling allele-level studies in sweet orange: a case study on citrus Huanglongbing tolerance.</title>
        <authorList>
            <person name="Wu B."/>
            <person name="Yu Q."/>
            <person name="Deng Z."/>
            <person name="Duan Y."/>
            <person name="Luo F."/>
            <person name="Gmitter F. Jr."/>
        </authorList>
    </citation>
    <scope>NUCLEOTIDE SEQUENCE [LARGE SCALE GENOMIC DNA]</scope>
    <source>
        <strain evidence="2">cv. Valencia</strain>
    </source>
</reference>
<keyword evidence="2" id="KW-1185">Reference proteome</keyword>
<proteinExistence type="predicted"/>
<name>A0ACB8M1Y3_CITSI</name>
<dbReference type="EMBL" id="CM039172">
    <property type="protein sequence ID" value="KAH9779789.1"/>
    <property type="molecule type" value="Genomic_DNA"/>
</dbReference>
<dbReference type="Proteomes" id="UP000829398">
    <property type="component" value="Chromosome 3"/>
</dbReference>
<protein>
    <submittedName>
        <fullName evidence="1">Methyltranfer dom domain-containing protein</fullName>
    </submittedName>
</protein>
<gene>
    <name evidence="1" type="ORF">KPL71_007840</name>
</gene>
<sequence length="595" mass="66731">MAGRCKYSCATASETLEWIKAIVDFIKPFTFLINAHVVNFFSDRLWEAVDKDWIDCLRNESTENLLLIPSGIVQDHWPDSLKEFVLTLKSLEFPRQQADLQMVEVLSAVVNSIANTVKADAIVDVGAGQGYLAQVLSFQYQHSVVAIDASSHHGKVTNARAERIKKYYAAQLRKKGSGNKNPNVPKTITCRVMSIDTLKALSNMSLHSDDVEQSKLVEQNHQECEGRKLRSSCNSLVLAGLHACGDLSVTMLKLGPCRLDILANTDQLRLILVSMLFLHLGQTLPVCWDACWTFVECKEVKAVVSIGCCYNLLSEEGIDLAGSPSGFPISHGVKSLGFTLGKSSRDLACQSAERWRSLEMDAGVRNFELHAFRAAFQMLAYLYAFHIFMEMVLLSFILKVLCKYYPEVIVTSPSVGRQGKALRRQQQRRILESRLHIEDHTCPSFDQKHCGIAYSFLNPKESKMDDKSVSMLDTAALSHGNSFNRSTRCEHTVSDDKYLLFEKYCLSGLCRLDLKPLDNLNLHRLWDEAEPFADIIGPYWSLRAALAPVLETYILLDRLLFLQEQGSSLEAVMLPVFDPVLSPRNVAIIAKKPKS</sequence>
<evidence type="ECO:0000313" key="2">
    <source>
        <dbReference type="Proteomes" id="UP000829398"/>
    </source>
</evidence>
<evidence type="ECO:0000313" key="1">
    <source>
        <dbReference type="EMBL" id="KAH9779789.1"/>
    </source>
</evidence>
<accession>A0ACB8M1Y3</accession>